<gene>
    <name evidence="3" type="ORF">LARSCL_LOCUS5127</name>
</gene>
<sequence length="921" mass="104906">MFEWLEKKLYMFSGRTNQNATKNGIFIHSTKSYNVIINACKDLIQKSDGKIILETISEKYRGIEIYLNKDGLVQELLEKRFLLDETGNILFTMYPLTTQLIIHGEKLSIEEYDFVGKLMVIFHDALGPVLEICKIPSSEPQTAIWNCNWGVLLDVPDIEDMDDFKRVGLPDDFKIRVPGVHRILSVKFYCTICEKDGHTKWRCYESIHTKTKYVSESSHEEHLSIDSPFVASSLFSVSSHEKENKEGHIALNISPLMKRKNSREFKTEITQKNEPLIPDIVSPNSDKSRFYNSNSTTQRLLFSETDNSNIDLLSNEACVSPINYEGGQMDNSFETSNDTNKPLDQEKYPITFSSNSAEFNSASVMKRLLLSGEDSLNSESKKACISPINDDYVESDNTSKTNNTTEESIDRDIFQEFNSSKFNIDEFSSSNYDSAMKCYLSPEMDNPNKMSHSLTTCKPFMNDDRWQLNNKFEINSTINAPLNMDLFSKIFLSDRGESNYFDRDFERQKSLFPERDYPSSKSDSESTMNDKNGRRNDTPESSFITSKSIYPNTFSKLYSSKSGGSSYSNNDFKMDYSLLPERDDLISESLSQKASTSAMNDNQEHSESKSKTQSASNDVDCETIIVYDPGPSTSSQVSSQHVGRLSVSAADTFENLMSTSNQSVSTDDILFSGFPPSNQGVTVENYAQDNIYDDVPTRIYNIISEMKSNPLDINDLDNHSKKIRILSNIATTLNIMVTDLKMELQVIKRRYERNPESDNEFITKLESIIDKWDVSNTTNVIPEHIKEIILEMKTGALGIDELETFFKQTKKKKNLSNVIKSLNVDVDSLKKQLNEIKSLHDKNSERGNKEVNGFMKRLERIINRLDDHSQVNPKRIKEIISEIKNGAVNMNELEIFIKQAKDKKDPNNVSKLSNIDVGSLE</sequence>
<feature type="region of interest" description="Disordered" evidence="2">
    <location>
        <begin position="589"/>
        <end position="617"/>
    </location>
</feature>
<organism evidence="3 4">
    <name type="scientific">Larinioides sclopetarius</name>
    <dbReference type="NCBI Taxonomy" id="280406"/>
    <lineage>
        <taxon>Eukaryota</taxon>
        <taxon>Metazoa</taxon>
        <taxon>Ecdysozoa</taxon>
        <taxon>Arthropoda</taxon>
        <taxon>Chelicerata</taxon>
        <taxon>Arachnida</taxon>
        <taxon>Araneae</taxon>
        <taxon>Araneomorphae</taxon>
        <taxon>Entelegynae</taxon>
        <taxon>Araneoidea</taxon>
        <taxon>Araneidae</taxon>
        <taxon>Larinioides</taxon>
    </lineage>
</organism>
<dbReference type="EMBL" id="CAXIEN010000046">
    <property type="protein sequence ID" value="CAL1270138.1"/>
    <property type="molecule type" value="Genomic_DNA"/>
</dbReference>
<feature type="compositionally biased region" description="Basic and acidic residues" evidence="2">
    <location>
        <begin position="512"/>
        <end position="524"/>
    </location>
</feature>
<reference evidence="3 4" key="1">
    <citation type="submission" date="2024-04" db="EMBL/GenBank/DDBJ databases">
        <authorList>
            <person name="Rising A."/>
            <person name="Reimegard J."/>
            <person name="Sonavane S."/>
            <person name="Akerstrom W."/>
            <person name="Nylinder S."/>
            <person name="Hedman E."/>
            <person name="Kallberg Y."/>
        </authorList>
    </citation>
    <scope>NUCLEOTIDE SEQUENCE [LARGE SCALE GENOMIC DNA]</scope>
</reference>
<accession>A0AAV1ZEQ2</accession>
<feature type="region of interest" description="Disordered" evidence="2">
    <location>
        <begin position="512"/>
        <end position="545"/>
    </location>
</feature>
<evidence type="ECO:0000256" key="2">
    <source>
        <dbReference type="SAM" id="MobiDB-lite"/>
    </source>
</evidence>
<protein>
    <submittedName>
        <fullName evidence="3">Uncharacterized protein</fullName>
    </submittedName>
</protein>
<dbReference type="AlphaFoldDB" id="A0AAV1ZEQ2"/>
<feature type="compositionally biased region" description="Polar residues" evidence="2">
    <location>
        <begin position="589"/>
        <end position="601"/>
    </location>
</feature>
<evidence type="ECO:0000313" key="4">
    <source>
        <dbReference type="Proteomes" id="UP001497382"/>
    </source>
</evidence>
<dbReference type="Proteomes" id="UP001497382">
    <property type="component" value="Unassembled WGS sequence"/>
</dbReference>
<feature type="coiled-coil region" evidence="1">
    <location>
        <begin position="812"/>
        <end position="839"/>
    </location>
</feature>
<comment type="caution">
    <text evidence="3">The sequence shown here is derived from an EMBL/GenBank/DDBJ whole genome shotgun (WGS) entry which is preliminary data.</text>
</comment>
<evidence type="ECO:0000256" key="1">
    <source>
        <dbReference type="SAM" id="Coils"/>
    </source>
</evidence>
<keyword evidence="1" id="KW-0175">Coiled coil</keyword>
<name>A0AAV1ZEQ2_9ARAC</name>
<proteinExistence type="predicted"/>
<evidence type="ECO:0000313" key="3">
    <source>
        <dbReference type="EMBL" id="CAL1270138.1"/>
    </source>
</evidence>
<keyword evidence="4" id="KW-1185">Reference proteome</keyword>